<dbReference type="GO" id="GO:1902000">
    <property type="term" value="P:homogentisate catabolic process"/>
    <property type="evidence" value="ECO:0007669"/>
    <property type="project" value="TreeGrafter"/>
</dbReference>
<feature type="domain" description="Fumarylacetoacetase-like C-terminal" evidence="25">
    <location>
        <begin position="863"/>
        <end position="1128"/>
    </location>
</feature>
<evidence type="ECO:0000256" key="16">
    <source>
        <dbReference type="ARBA" id="ARBA00023187"/>
    </source>
</evidence>
<dbReference type="SMART" id="SM00386">
    <property type="entry name" value="HAT"/>
    <property type="match status" value="7"/>
</dbReference>
<dbReference type="InterPro" id="IPR059164">
    <property type="entry name" value="HAT_PRP39_C"/>
</dbReference>
<feature type="binding site" evidence="23">
    <location>
        <position position="978"/>
    </location>
    <ligand>
        <name>Mg(2+)</name>
        <dbReference type="ChEBI" id="CHEBI:18420"/>
    </ligand>
</feature>
<dbReference type="OrthoDB" id="9971669at2759"/>
<dbReference type="InterPro" id="IPR011234">
    <property type="entry name" value="Fumarylacetoacetase-like_C"/>
</dbReference>
<name>A0A6G0TQI7_APHGL</name>
<dbReference type="Pfam" id="PF23240">
    <property type="entry name" value="HAT_PRP39_N"/>
    <property type="match status" value="1"/>
</dbReference>
<feature type="binding site" evidence="22">
    <location>
        <position position="1071"/>
    </location>
    <ligand>
        <name>substrate</name>
    </ligand>
</feature>
<dbReference type="GO" id="GO:0046872">
    <property type="term" value="F:metal ion binding"/>
    <property type="evidence" value="ECO:0007669"/>
    <property type="project" value="UniProtKB-KW"/>
</dbReference>
<keyword evidence="15" id="KW-0828">Tyrosine catabolism</keyword>
<keyword evidence="13 23" id="KW-0106">Calcium</keyword>
<feature type="binding site" evidence="23">
    <location>
        <position position="974"/>
    </location>
    <ligand>
        <name>Mg(2+)</name>
        <dbReference type="ChEBI" id="CHEBI:18420"/>
    </ligand>
</feature>
<evidence type="ECO:0000256" key="20">
    <source>
        <dbReference type="ARBA" id="ARBA00031740"/>
    </source>
</evidence>
<evidence type="ECO:0000256" key="22">
    <source>
        <dbReference type="PIRSR" id="PIRSR605959-2"/>
    </source>
</evidence>
<feature type="region of interest" description="Disordered" evidence="24">
    <location>
        <begin position="38"/>
        <end position="219"/>
    </location>
</feature>
<dbReference type="InterPro" id="IPR003107">
    <property type="entry name" value="HAT"/>
</dbReference>
<dbReference type="EMBL" id="VYZN01000023">
    <property type="protein sequence ID" value="KAE9536547.1"/>
    <property type="molecule type" value="Genomic_DNA"/>
</dbReference>
<organism evidence="27 28">
    <name type="scientific">Aphis glycines</name>
    <name type="common">Soybean aphid</name>
    <dbReference type="NCBI Taxonomy" id="307491"/>
    <lineage>
        <taxon>Eukaryota</taxon>
        <taxon>Metazoa</taxon>
        <taxon>Ecdysozoa</taxon>
        <taxon>Arthropoda</taxon>
        <taxon>Hexapoda</taxon>
        <taxon>Insecta</taxon>
        <taxon>Pterygota</taxon>
        <taxon>Neoptera</taxon>
        <taxon>Paraneoptera</taxon>
        <taxon>Hemiptera</taxon>
        <taxon>Sternorrhyncha</taxon>
        <taxon>Aphidomorpha</taxon>
        <taxon>Aphidoidea</taxon>
        <taxon>Aphididae</taxon>
        <taxon>Aphidini</taxon>
        <taxon>Aphis</taxon>
        <taxon>Aphis</taxon>
    </lineage>
</organism>
<protein>
    <recommendedName>
        <fullName evidence="8">Fumarylacetoacetase</fullName>
        <ecNumber evidence="7">3.7.1.2</ecNumber>
    </recommendedName>
    <alternativeName>
        <fullName evidence="19">Beta-diketonase</fullName>
    </alternativeName>
    <alternativeName>
        <fullName evidence="20">Fumarylacetoacetate hydrolase</fullName>
    </alternativeName>
</protein>
<comment type="cofactor">
    <cofactor evidence="3 23">
        <name>Mg(2+)</name>
        <dbReference type="ChEBI" id="CHEBI:18420"/>
    </cofactor>
</comment>
<keyword evidence="12" id="KW-0378">Hydrolase</keyword>
<dbReference type="Gene3D" id="1.25.40.10">
    <property type="entry name" value="Tetratricopeptide repeat domain"/>
    <property type="match status" value="2"/>
</dbReference>
<evidence type="ECO:0000256" key="13">
    <source>
        <dbReference type="ARBA" id="ARBA00022837"/>
    </source>
</evidence>
<evidence type="ECO:0000256" key="21">
    <source>
        <dbReference type="PIRSR" id="PIRSR605959-1"/>
    </source>
</evidence>
<dbReference type="GO" id="GO:0006572">
    <property type="term" value="P:L-tyrosine catabolic process"/>
    <property type="evidence" value="ECO:0007669"/>
    <property type="project" value="UniProtKB-KW"/>
</dbReference>
<evidence type="ECO:0000256" key="23">
    <source>
        <dbReference type="PIRSR" id="PIRSR605959-3"/>
    </source>
</evidence>
<evidence type="ECO:0000256" key="10">
    <source>
        <dbReference type="ARBA" id="ARBA00022723"/>
    </source>
</evidence>
<feature type="compositionally biased region" description="Basic and acidic residues" evidence="24">
    <location>
        <begin position="64"/>
        <end position="101"/>
    </location>
</feature>
<dbReference type="GO" id="GO:0006396">
    <property type="term" value="P:RNA processing"/>
    <property type="evidence" value="ECO:0007669"/>
    <property type="project" value="InterPro"/>
</dbReference>
<accession>A0A6G0TQI7</accession>
<feature type="binding site" evidence="23">
    <location>
        <position position="954"/>
    </location>
    <ligand>
        <name>Mg(2+)</name>
        <dbReference type="ChEBI" id="CHEBI:18420"/>
    </ligand>
</feature>
<dbReference type="EC" id="3.7.1.2" evidence="7"/>
<dbReference type="Gene3D" id="3.90.850.10">
    <property type="entry name" value="Fumarylacetoacetase-like, C-terminal domain"/>
    <property type="match status" value="1"/>
</dbReference>
<dbReference type="Pfam" id="PF01557">
    <property type="entry name" value="FAA_hydrolase"/>
    <property type="match status" value="1"/>
</dbReference>
<evidence type="ECO:0000256" key="1">
    <source>
        <dbReference type="ARBA" id="ARBA00000353"/>
    </source>
</evidence>
<sequence length="1136" mass="131991">MSSDSENTNHARKSETVYDELEKLISSVDADEKELKMKMEKKKSNGKENKIKESNGLADLENENELKNKNELEDKTVTMKNENGNEEKRINEDYNHLESKDSQNNSEDGKEELELSEMIVCDEVAGDSDEDDNKIEIEATITNDKDKYERDTKKIKKDSKEKESNKKKYDKKSDSKSKDRSRKEDSKRVDKKRSRTPSKDRSSKDSSLKKRSKVSDKEKESKKLRELDKFWQTVRDDPSDFIGWTYLLQYVDGAKNIEAAREAYDAFLDLYPYCYGYWRKYADYERKNGTKENCEKVFDRGLKAIPLSVDLWIHYMGYMKSAYPDDEDMIREQFERAVEACGIEFRSDRLWDHYIKFELECKQYTRVTDIYERLIATPTHGFLNNFECFKDYVKKYPKNKILEAVKFLELRKEVLAEIKEAEAKKSHGRKIDSGSDSDDMADPIEQRTKEENLMKERMISSRMVIHKNTAEMVALRLPYEEMIKRPYFHVKPLERSQIRNWKEYLEFEISHGNYKRIVVLFERCLIACALYEEFWTKYVSYLESLESDDQEVKDRIEDIYIRACTVHHKNKPGINLTWALHLENNGQYDKAAQILDMLDSVSPDKKLIIQRRINLERRRNCNDRVCELYEHYISTANSSLTSILLTVKYARFVWKMLHNSVRASEILLAEVEKINNVQKSSRLLLQLIEIKMSNNPINISAVVQLIDSILIMKSIDVEQQVIFAQRKVEFLEEFGKDILFESHFPLENLPYGVFSTVDDSTHRIGVAIGDKILDLKYSKNVFDYPLCEIFQQSSLQSLMASNKETWSQARKSIQSYLSIEHSENLKNGVFWDQNEVQMHLPTPIGGYTDFFSSYYHAYNCGTLLSPNKPIADNWKNMPVAYHGRTSSFRISGTPVVRPNGQYLKDGEVTFGPTEMLDYELEVAFFVGGTLNSLNEPIPISKASDYIFGMVLLNDWSARDVQLWESPFLGPFLSKNFITTISPWVVTMEALEEFKTDNFKQDPAPLKYLQHDIKYNFDIHLNASIYGPKSPQTHVICNSNYKYMYWTPIQQIAHHTVTGCNLQPGDLLSSGTISGPEENQRACLVERNLLGKKFIDLGDRKLKFFEDGDEVTISGFCQGNGYKIGFGNCVSKILPAK</sequence>
<evidence type="ECO:0000256" key="4">
    <source>
        <dbReference type="ARBA" id="ARBA00004123"/>
    </source>
</evidence>
<evidence type="ECO:0000256" key="12">
    <source>
        <dbReference type="ARBA" id="ARBA00022801"/>
    </source>
</evidence>
<dbReference type="PANTHER" id="PTHR43069:SF2">
    <property type="entry name" value="FUMARYLACETOACETASE"/>
    <property type="match status" value="1"/>
</dbReference>
<dbReference type="NCBIfam" id="TIGR01266">
    <property type="entry name" value="fum_ac_acetase"/>
    <property type="match status" value="1"/>
</dbReference>
<dbReference type="GO" id="GO:0004334">
    <property type="term" value="F:fumarylacetoacetase activity"/>
    <property type="evidence" value="ECO:0007669"/>
    <property type="project" value="UniProtKB-EC"/>
</dbReference>
<evidence type="ECO:0000256" key="24">
    <source>
        <dbReference type="SAM" id="MobiDB-lite"/>
    </source>
</evidence>
<gene>
    <name evidence="27" type="ORF">AGLY_007336</name>
</gene>
<dbReference type="PANTHER" id="PTHR43069">
    <property type="entry name" value="FUMARYLACETOACETASE"/>
    <property type="match status" value="1"/>
</dbReference>
<comment type="subcellular location">
    <subcellularLocation>
        <location evidence="4">Nucleus</location>
    </subcellularLocation>
</comment>
<dbReference type="InterPro" id="IPR005959">
    <property type="entry name" value="Fumarylacetoacetase"/>
</dbReference>
<dbReference type="GO" id="GO:0006559">
    <property type="term" value="P:L-phenylalanine catabolic process"/>
    <property type="evidence" value="ECO:0007669"/>
    <property type="project" value="UniProtKB-UniPathway"/>
</dbReference>
<proteinExistence type="inferred from homology"/>
<dbReference type="InterPro" id="IPR015377">
    <property type="entry name" value="Fumarylacetoacetase_N"/>
</dbReference>
<feature type="compositionally biased region" description="Basic and acidic residues" evidence="24">
    <location>
        <begin position="38"/>
        <end position="53"/>
    </location>
</feature>
<feature type="binding site" evidence="22">
    <location>
        <position position="961"/>
    </location>
    <ligand>
        <name>substrate</name>
    </ligand>
</feature>
<comment type="caution">
    <text evidence="27">The sequence shown here is derived from an EMBL/GenBank/DDBJ whole genome shotgun (WGS) entry which is preliminary data.</text>
</comment>
<dbReference type="InterPro" id="IPR036663">
    <property type="entry name" value="Fumarylacetoacetase_C_sf"/>
</dbReference>
<keyword evidence="11" id="KW-0677">Repeat</keyword>
<evidence type="ECO:0000259" key="25">
    <source>
        <dbReference type="Pfam" id="PF01557"/>
    </source>
</evidence>
<comment type="similarity">
    <text evidence="6">Belongs to the FAH family.</text>
</comment>
<evidence type="ECO:0000256" key="6">
    <source>
        <dbReference type="ARBA" id="ARBA00010211"/>
    </source>
</evidence>
<feature type="binding site" evidence="23">
    <location>
        <position position="954"/>
    </location>
    <ligand>
        <name>Ca(2+)</name>
        <dbReference type="ChEBI" id="CHEBI:29108"/>
    </ligand>
</feature>
<keyword evidence="10 23" id="KW-0479">Metal-binding</keyword>
<evidence type="ECO:0000256" key="15">
    <source>
        <dbReference type="ARBA" id="ARBA00022878"/>
    </source>
</evidence>
<evidence type="ECO:0000259" key="26">
    <source>
        <dbReference type="Pfam" id="PF09298"/>
    </source>
</evidence>
<keyword evidence="14 23" id="KW-0460">Magnesium</keyword>
<dbReference type="Pfam" id="PF09298">
    <property type="entry name" value="FAA_hydrolase_N"/>
    <property type="match status" value="1"/>
</dbReference>
<dbReference type="AlphaFoldDB" id="A0A6G0TQI7"/>
<evidence type="ECO:0000256" key="9">
    <source>
        <dbReference type="ARBA" id="ARBA00022664"/>
    </source>
</evidence>
<dbReference type="Gene3D" id="2.30.30.230">
    <property type="entry name" value="Fumarylacetoacetase, N-terminal domain"/>
    <property type="match status" value="1"/>
</dbReference>
<keyword evidence="18" id="KW-0539">Nucleus</keyword>
<dbReference type="Pfam" id="PF23241">
    <property type="entry name" value="HAT_PRP39_C"/>
    <property type="match status" value="1"/>
</dbReference>
<reference evidence="27 28" key="1">
    <citation type="submission" date="2019-08" db="EMBL/GenBank/DDBJ databases">
        <title>The genome of the soybean aphid Biotype 1, its phylome, world population structure and adaptation to the North American continent.</title>
        <authorList>
            <person name="Giordano R."/>
            <person name="Donthu R.K."/>
            <person name="Hernandez A.G."/>
            <person name="Wright C.L."/>
            <person name="Zimin A.V."/>
        </authorList>
    </citation>
    <scope>NUCLEOTIDE SEQUENCE [LARGE SCALE GENOMIC DNA]</scope>
    <source>
        <tissue evidence="27">Whole aphids</tissue>
    </source>
</reference>
<feature type="compositionally biased region" description="Basic and acidic residues" evidence="24">
    <location>
        <begin position="197"/>
        <end position="219"/>
    </location>
</feature>
<keyword evidence="9" id="KW-0507">mRNA processing</keyword>
<evidence type="ECO:0000256" key="14">
    <source>
        <dbReference type="ARBA" id="ARBA00022842"/>
    </source>
</evidence>
<dbReference type="Proteomes" id="UP000475862">
    <property type="component" value="Unassembled WGS sequence"/>
</dbReference>
<feature type="domain" description="Fumarylacetoacetase N-terminal" evidence="26">
    <location>
        <begin position="747"/>
        <end position="841"/>
    </location>
</feature>
<dbReference type="SUPFAM" id="SSF63433">
    <property type="entry name" value="Fumarylacetoacetate hydrolase, FAH, N-terminal domain"/>
    <property type="match status" value="1"/>
</dbReference>
<dbReference type="FunFam" id="1.25.40.10:FF:000091">
    <property type="entry name" value="Pre-mRNA-processing factor 39"/>
    <property type="match status" value="1"/>
</dbReference>
<dbReference type="SUPFAM" id="SSF56529">
    <property type="entry name" value="FAH"/>
    <property type="match status" value="1"/>
</dbReference>
<feature type="binding site" evidence="23">
    <location>
        <position position="921"/>
    </location>
    <ligand>
        <name>Ca(2+)</name>
        <dbReference type="ChEBI" id="CHEBI:29108"/>
    </ligand>
</feature>
<comment type="pathway">
    <text evidence="5">Amino-acid degradation; L-phenylalanine degradation; acetoacetate and fumarate from L-phenylalanine: step 6/6.</text>
</comment>
<evidence type="ECO:0000256" key="7">
    <source>
        <dbReference type="ARBA" id="ARBA00012094"/>
    </source>
</evidence>
<evidence type="ECO:0000256" key="5">
    <source>
        <dbReference type="ARBA" id="ARBA00004782"/>
    </source>
</evidence>
<keyword evidence="16" id="KW-0508">mRNA splicing</keyword>
<feature type="binding site" evidence="22">
    <location>
        <position position="851"/>
    </location>
    <ligand>
        <name>substrate</name>
    </ligand>
</feature>
<evidence type="ECO:0000313" key="28">
    <source>
        <dbReference type="Proteomes" id="UP000475862"/>
    </source>
</evidence>
<feature type="compositionally biased region" description="Basic and acidic residues" evidence="24">
    <location>
        <begin position="143"/>
        <end position="188"/>
    </location>
</feature>
<dbReference type="UniPathway" id="UPA00139">
    <property type="reaction ID" value="UER00341"/>
</dbReference>
<feature type="binding site" evidence="23">
    <location>
        <position position="919"/>
    </location>
    <ligand>
        <name>Ca(2+)</name>
        <dbReference type="ChEBI" id="CHEBI:29108"/>
    </ligand>
</feature>
<evidence type="ECO:0000256" key="18">
    <source>
        <dbReference type="ARBA" id="ARBA00023242"/>
    </source>
</evidence>
<dbReference type="SUPFAM" id="SSF48452">
    <property type="entry name" value="TPR-like"/>
    <property type="match status" value="2"/>
</dbReference>
<keyword evidence="17" id="KW-0585">Phenylalanine catabolism</keyword>
<evidence type="ECO:0000256" key="8">
    <source>
        <dbReference type="ARBA" id="ARBA00014741"/>
    </source>
</evidence>
<comment type="catalytic activity">
    <reaction evidence="1">
        <text>4-fumarylacetoacetate + H2O = acetoacetate + fumarate + H(+)</text>
        <dbReference type="Rhea" id="RHEA:10244"/>
        <dbReference type="ChEBI" id="CHEBI:13705"/>
        <dbReference type="ChEBI" id="CHEBI:15377"/>
        <dbReference type="ChEBI" id="CHEBI:15378"/>
        <dbReference type="ChEBI" id="CHEBI:18034"/>
        <dbReference type="ChEBI" id="CHEBI:29806"/>
        <dbReference type="EC" id="3.7.1.2"/>
    </reaction>
</comment>
<evidence type="ECO:0000256" key="11">
    <source>
        <dbReference type="ARBA" id="ARBA00022737"/>
    </source>
</evidence>
<keyword evidence="28" id="KW-1185">Reference proteome</keyword>
<evidence type="ECO:0000256" key="17">
    <source>
        <dbReference type="ARBA" id="ARBA00023232"/>
    </source>
</evidence>
<feature type="binding site" evidence="23">
    <location>
        <position position="849"/>
    </location>
    <ligand>
        <name>Ca(2+)</name>
        <dbReference type="ChEBI" id="CHEBI:29108"/>
    </ligand>
</feature>
<evidence type="ECO:0000256" key="19">
    <source>
        <dbReference type="ARBA" id="ARBA00030270"/>
    </source>
</evidence>
<evidence type="ECO:0000313" key="27">
    <source>
        <dbReference type="EMBL" id="KAE9536547.1"/>
    </source>
</evidence>
<comment type="cofactor">
    <cofactor evidence="2 23">
        <name>Ca(2+)</name>
        <dbReference type="ChEBI" id="CHEBI:29108"/>
    </cofactor>
</comment>
<dbReference type="InterPro" id="IPR036462">
    <property type="entry name" value="Fumarylacetoacetase_N_sf"/>
</dbReference>
<feature type="active site" description="Proton acceptor" evidence="21">
    <location>
        <position position="856"/>
    </location>
</feature>
<dbReference type="InterPro" id="IPR011990">
    <property type="entry name" value="TPR-like_helical_dom_sf"/>
</dbReference>
<evidence type="ECO:0000256" key="2">
    <source>
        <dbReference type="ARBA" id="ARBA00001913"/>
    </source>
</evidence>
<evidence type="ECO:0000256" key="3">
    <source>
        <dbReference type="ARBA" id="ARBA00001946"/>
    </source>
</evidence>
<feature type="compositionally biased region" description="Acidic residues" evidence="24">
    <location>
        <begin position="124"/>
        <end position="133"/>
    </location>
</feature>